<accession>W9VF03</accession>
<reference evidence="2 3" key="2">
    <citation type="journal article" date="2015" name="Syst. Appl. Microbiol.">
        <title>Nitrincola nitratireducens sp. nov. isolated from a haloalkaline crater lake.</title>
        <authorList>
            <person name="Singh A."/>
            <person name="Vaidya B."/>
            <person name="Tanuku N.R."/>
            <person name="Pinnaka A.K."/>
        </authorList>
    </citation>
    <scope>NUCLEOTIDE SEQUENCE [LARGE SCALE GENOMIC DNA]</scope>
    <source>
        <strain evidence="2 3">AK23</strain>
    </source>
</reference>
<dbReference type="EMBL" id="AONB01000028">
    <property type="protein sequence ID" value="EXJ09260.1"/>
    <property type="molecule type" value="Genomic_DNA"/>
</dbReference>
<evidence type="ECO:0000313" key="3">
    <source>
        <dbReference type="Proteomes" id="UP000019464"/>
    </source>
</evidence>
<dbReference type="AlphaFoldDB" id="W9VF03"/>
<name>W9VF03_9GAMM</name>
<protein>
    <submittedName>
        <fullName evidence="2">Uncharacterized protein</fullName>
    </submittedName>
</protein>
<comment type="caution">
    <text evidence="2">The sequence shown here is derived from an EMBL/GenBank/DDBJ whole genome shotgun (WGS) entry which is preliminary data.</text>
</comment>
<keyword evidence="1" id="KW-0812">Transmembrane</keyword>
<evidence type="ECO:0000256" key="1">
    <source>
        <dbReference type="SAM" id="Phobius"/>
    </source>
</evidence>
<gene>
    <name evidence="2" type="ORF">D791_03833</name>
</gene>
<evidence type="ECO:0000313" key="2">
    <source>
        <dbReference type="EMBL" id="EXJ09260.1"/>
    </source>
</evidence>
<feature type="transmembrane region" description="Helical" evidence="1">
    <location>
        <begin position="240"/>
        <end position="259"/>
    </location>
</feature>
<dbReference type="STRING" id="1229521.D791_03833"/>
<keyword evidence="1" id="KW-0472">Membrane</keyword>
<organism evidence="2 3">
    <name type="scientific">Nitrincola nitratireducens</name>
    <dbReference type="NCBI Taxonomy" id="1229521"/>
    <lineage>
        <taxon>Bacteria</taxon>
        <taxon>Pseudomonadati</taxon>
        <taxon>Pseudomonadota</taxon>
        <taxon>Gammaproteobacteria</taxon>
        <taxon>Oceanospirillales</taxon>
        <taxon>Oceanospirillaceae</taxon>
        <taxon>Nitrincola</taxon>
    </lineage>
</organism>
<proteinExistence type="predicted"/>
<dbReference type="Gene3D" id="6.10.340.10">
    <property type="match status" value="1"/>
</dbReference>
<dbReference type="Proteomes" id="UP000019464">
    <property type="component" value="Unassembled WGS sequence"/>
</dbReference>
<reference evidence="3" key="1">
    <citation type="submission" date="2012-11" db="EMBL/GenBank/DDBJ databases">
        <authorList>
            <person name="Singh A."/>
            <person name="Pinnaka A.K."/>
            <person name="Vaidya B."/>
        </authorList>
    </citation>
    <scope>NUCLEOTIDE SEQUENCE [LARGE SCALE GENOMIC DNA]</scope>
    <source>
        <strain evidence="3">AK23</strain>
    </source>
</reference>
<sequence length="344" mass="39523">MPLKRPAIRPKLSVTVLVASLVFVVIFLVSVGFSLGLLRGITAKTQETSQELLPELVHTHNNLLKIEQIRSYIDLIYWVQNGNLERNYRLESQVLIHSFLFENDPFLASEASNILHDIREIASIRQLQRTLQNEAIQVLSAYHEPTVIKVRGLLSALPQREIREGQMPSAFDELTSLSSFEEIEQRILFISDLNRQLDWMLIDTKARLERVSTYLNSDAALKAQTLATDIGKDIERITQYSIVFMSIVVLLFLFLFFIFKNTLLRPIQSLVAGLKAIEQQGNQTIILKPLFFKELDTIRESIEDYSGLVFRMQKTNQELENLSRIDGLTGLANRRYLDEACKRK</sequence>
<keyword evidence="3" id="KW-1185">Reference proteome</keyword>
<keyword evidence="1" id="KW-1133">Transmembrane helix</keyword>
<feature type="transmembrane region" description="Helical" evidence="1">
    <location>
        <begin position="12"/>
        <end position="38"/>
    </location>
</feature>